<dbReference type="Proteomes" id="UP001203036">
    <property type="component" value="Unassembled WGS sequence"/>
</dbReference>
<comment type="caution">
    <text evidence="1">The sequence shown here is derived from an EMBL/GenBank/DDBJ whole genome shotgun (WGS) entry which is preliminary data.</text>
</comment>
<evidence type="ECO:0000313" key="1">
    <source>
        <dbReference type="EMBL" id="MCM2561425.1"/>
    </source>
</evidence>
<organism evidence="1 2">
    <name type="scientific">Lutimaribacter degradans</name>
    <dbReference type="NCBI Taxonomy" id="2945989"/>
    <lineage>
        <taxon>Bacteria</taxon>
        <taxon>Pseudomonadati</taxon>
        <taxon>Pseudomonadota</taxon>
        <taxon>Alphaproteobacteria</taxon>
        <taxon>Rhodobacterales</taxon>
        <taxon>Roseobacteraceae</taxon>
        <taxon>Lutimaribacter</taxon>
    </lineage>
</organism>
<gene>
    <name evidence="1" type="ORF">M8744_04645</name>
</gene>
<accession>A0ACC5ZUC1</accession>
<protein>
    <submittedName>
        <fullName evidence="1">Uncharacterized protein</fullName>
    </submittedName>
</protein>
<reference evidence="1" key="1">
    <citation type="submission" date="2022-06" db="EMBL/GenBank/DDBJ databases">
        <title>Lutimaribacter sp. EGI FJ00013, a novel bacterium isolated from a salt lake sediment enrichment.</title>
        <authorList>
            <person name="Gao L."/>
            <person name="Fang B.-Z."/>
            <person name="Li W.-J."/>
        </authorList>
    </citation>
    <scope>NUCLEOTIDE SEQUENCE</scope>
    <source>
        <strain evidence="1">EGI FJ00013</strain>
    </source>
</reference>
<proteinExistence type="predicted"/>
<sequence>MTPSAALVLALILACIRPALADPLLAVPYADLAARLDGRITFDTLPAGPEPGLSLDHPVQVDGAAVGAGFAGQQHAIRQAGSGARYDRLARARAQAPLRLVGQGPGQGLAFAHHRGFGSVAVFPLGPDGFKALSGRGEGALAVLLPGDQAAVGLRIHSDYPDPLGARPARPGTVEVIALSSDGRVIGRHGARLGAGITELGLVRAEGQADIAGFVLLNTDPGGIAVDDIVFQRAALLGNLLTAPGPARRMNAKRGTRTR</sequence>
<evidence type="ECO:0000313" key="2">
    <source>
        <dbReference type="Proteomes" id="UP001203036"/>
    </source>
</evidence>
<dbReference type="EMBL" id="JAMQGO010000002">
    <property type="protein sequence ID" value="MCM2561425.1"/>
    <property type="molecule type" value="Genomic_DNA"/>
</dbReference>
<keyword evidence="2" id="KW-1185">Reference proteome</keyword>
<name>A0ACC5ZUC1_9RHOB</name>